<evidence type="ECO:0000313" key="2">
    <source>
        <dbReference type="EMBL" id="KAK2655192.1"/>
    </source>
</evidence>
<comment type="caution">
    <text evidence="2">The sequence shown here is derived from an EMBL/GenBank/DDBJ whole genome shotgun (WGS) entry which is preliminary data.</text>
</comment>
<feature type="region of interest" description="Disordered" evidence="1">
    <location>
        <begin position="24"/>
        <end position="61"/>
    </location>
</feature>
<dbReference type="EMBL" id="JANJYI010000003">
    <property type="protein sequence ID" value="KAK2655192.1"/>
    <property type="molecule type" value="Genomic_DNA"/>
</dbReference>
<name>A0AAD9X9G5_9ROSI</name>
<dbReference type="AlphaFoldDB" id="A0AAD9X9G5"/>
<protein>
    <submittedName>
        <fullName evidence="2">Uncharacterized protein</fullName>
    </submittedName>
</protein>
<proteinExistence type="predicted"/>
<evidence type="ECO:0000313" key="3">
    <source>
        <dbReference type="Proteomes" id="UP001280121"/>
    </source>
</evidence>
<reference evidence="2" key="1">
    <citation type="journal article" date="2023" name="Plant J.">
        <title>Genome sequences and population genomics provide insights into the demographic history, inbreeding, and mutation load of two 'living fossil' tree species of Dipteronia.</title>
        <authorList>
            <person name="Feng Y."/>
            <person name="Comes H.P."/>
            <person name="Chen J."/>
            <person name="Zhu S."/>
            <person name="Lu R."/>
            <person name="Zhang X."/>
            <person name="Li P."/>
            <person name="Qiu J."/>
            <person name="Olsen K.M."/>
            <person name="Qiu Y."/>
        </authorList>
    </citation>
    <scope>NUCLEOTIDE SEQUENCE</scope>
    <source>
        <strain evidence="2">KIB01</strain>
    </source>
</reference>
<evidence type="ECO:0000256" key="1">
    <source>
        <dbReference type="SAM" id="MobiDB-lite"/>
    </source>
</evidence>
<sequence>MLFLGGWTRVYLNHRIPKLKVVDLPDRTQEGVGRSQSPGSRVEPRRVLDFRPVLRPATENT</sequence>
<accession>A0AAD9X9G5</accession>
<dbReference type="Proteomes" id="UP001280121">
    <property type="component" value="Unassembled WGS sequence"/>
</dbReference>
<gene>
    <name evidence="2" type="ORF">Ddye_008244</name>
</gene>
<keyword evidence="3" id="KW-1185">Reference proteome</keyword>
<organism evidence="2 3">
    <name type="scientific">Dipteronia dyeriana</name>
    <dbReference type="NCBI Taxonomy" id="168575"/>
    <lineage>
        <taxon>Eukaryota</taxon>
        <taxon>Viridiplantae</taxon>
        <taxon>Streptophyta</taxon>
        <taxon>Embryophyta</taxon>
        <taxon>Tracheophyta</taxon>
        <taxon>Spermatophyta</taxon>
        <taxon>Magnoliopsida</taxon>
        <taxon>eudicotyledons</taxon>
        <taxon>Gunneridae</taxon>
        <taxon>Pentapetalae</taxon>
        <taxon>rosids</taxon>
        <taxon>malvids</taxon>
        <taxon>Sapindales</taxon>
        <taxon>Sapindaceae</taxon>
        <taxon>Hippocastanoideae</taxon>
        <taxon>Acereae</taxon>
        <taxon>Dipteronia</taxon>
    </lineage>
</organism>